<feature type="region of interest" description="Disordered" evidence="6">
    <location>
        <begin position="134"/>
        <end position="155"/>
    </location>
</feature>
<dbReference type="InterPro" id="IPR027478">
    <property type="entry name" value="LdcA_N"/>
</dbReference>
<dbReference type="InterPro" id="IPR003507">
    <property type="entry name" value="S66_fam"/>
</dbReference>
<dbReference type="RefSeq" id="WP_132045464.1">
    <property type="nucleotide sequence ID" value="NZ_SLTR01000030.1"/>
</dbReference>
<comment type="caution">
    <text evidence="9">The sequence shown here is derived from an EMBL/GenBank/DDBJ whole genome shotgun (WGS) entry which is preliminary data.</text>
</comment>
<evidence type="ECO:0000256" key="1">
    <source>
        <dbReference type="ARBA" id="ARBA00010233"/>
    </source>
</evidence>
<keyword evidence="4" id="KW-0378">Hydrolase</keyword>
<dbReference type="PIRSF" id="PIRSF028757">
    <property type="entry name" value="LD-carboxypeptidase"/>
    <property type="match status" value="1"/>
</dbReference>
<comment type="similarity">
    <text evidence="1">Belongs to the peptidase S66 family.</text>
</comment>
<dbReference type="InterPro" id="IPR027461">
    <property type="entry name" value="Carboxypeptidase_A_C_sf"/>
</dbReference>
<dbReference type="SUPFAM" id="SSF141986">
    <property type="entry name" value="LD-carboxypeptidase A C-terminal domain-like"/>
    <property type="match status" value="1"/>
</dbReference>
<evidence type="ECO:0000259" key="7">
    <source>
        <dbReference type="Pfam" id="PF02016"/>
    </source>
</evidence>
<keyword evidence="5" id="KW-0720">Serine protease</keyword>
<dbReference type="EMBL" id="SLTR01000030">
    <property type="protein sequence ID" value="TDA95472.1"/>
    <property type="molecule type" value="Genomic_DNA"/>
</dbReference>
<evidence type="ECO:0000256" key="2">
    <source>
        <dbReference type="ARBA" id="ARBA00022645"/>
    </source>
</evidence>
<evidence type="ECO:0000259" key="8">
    <source>
        <dbReference type="Pfam" id="PF17676"/>
    </source>
</evidence>
<feature type="domain" description="LD-carboxypeptidase C-terminal" evidence="8">
    <location>
        <begin position="194"/>
        <end position="306"/>
    </location>
</feature>
<evidence type="ECO:0000256" key="4">
    <source>
        <dbReference type="ARBA" id="ARBA00022801"/>
    </source>
</evidence>
<feature type="domain" description="LD-carboxypeptidase N-terminal" evidence="7">
    <location>
        <begin position="5"/>
        <end position="120"/>
    </location>
</feature>
<dbReference type="PANTHER" id="PTHR30237:SF2">
    <property type="entry name" value="MUREIN TETRAPEPTIDE CARBOXYPEPTIDASE"/>
    <property type="match status" value="1"/>
</dbReference>
<proteinExistence type="inferred from homology"/>
<dbReference type="Pfam" id="PF02016">
    <property type="entry name" value="Peptidase_S66"/>
    <property type="match status" value="1"/>
</dbReference>
<feature type="compositionally biased region" description="Basic and acidic residues" evidence="6">
    <location>
        <begin position="134"/>
        <end position="143"/>
    </location>
</feature>
<dbReference type="Proteomes" id="UP000294823">
    <property type="component" value="Unassembled WGS sequence"/>
</dbReference>
<dbReference type="Pfam" id="PF17676">
    <property type="entry name" value="Peptidase_S66C"/>
    <property type="match status" value="1"/>
</dbReference>
<gene>
    <name evidence="9" type="ORF">E0702_15485</name>
</gene>
<evidence type="ECO:0000313" key="9">
    <source>
        <dbReference type="EMBL" id="TDA95472.1"/>
    </source>
</evidence>
<dbReference type="SUPFAM" id="SSF52317">
    <property type="entry name" value="Class I glutamine amidotransferase-like"/>
    <property type="match status" value="1"/>
</dbReference>
<accession>A0ABY2D359</accession>
<evidence type="ECO:0000256" key="3">
    <source>
        <dbReference type="ARBA" id="ARBA00022670"/>
    </source>
</evidence>
<evidence type="ECO:0000256" key="5">
    <source>
        <dbReference type="ARBA" id="ARBA00022825"/>
    </source>
</evidence>
<dbReference type="InterPro" id="IPR040449">
    <property type="entry name" value="Peptidase_S66_N"/>
</dbReference>
<dbReference type="Gene3D" id="3.50.30.60">
    <property type="entry name" value="LD-carboxypeptidase A C-terminal domain-like"/>
    <property type="match status" value="1"/>
</dbReference>
<keyword evidence="2" id="KW-0121">Carboxypeptidase</keyword>
<organism evidence="9 10">
    <name type="scientific">Halomonas marinisediminis</name>
    <dbReference type="NCBI Taxonomy" id="2546095"/>
    <lineage>
        <taxon>Bacteria</taxon>
        <taxon>Pseudomonadati</taxon>
        <taxon>Pseudomonadota</taxon>
        <taxon>Gammaproteobacteria</taxon>
        <taxon>Oceanospirillales</taxon>
        <taxon>Halomonadaceae</taxon>
        <taxon>Halomonas</taxon>
    </lineage>
</organism>
<name>A0ABY2D359_9GAMM</name>
<keyword evidence="10" id="KW-1185">Reference proteome</keyword>
<evidence type="ECO:0000256" key="6">
    <source>
        <dbReference type="SAM" id="MobiDB-lite"/>
    </source>
</evidence>
<sequence>MSLAISLIAPSSVTDDAAIARGIRGLESLGVRVRCPEPLQRPCRYLAGSREWRLAQLHAAYDDPETQAVWAIRGGYGAAQLLDGIDWDRLAANPKPLVGYSDVTVLLDHWHRHGLPAIHGPVVKAASGLLEAEHTADDGKTESEAASEAANEAGHEERRVVHQQFAETLALIQGTTALDYPVAAWREAPATLCGPLVGGNLTTLASLSGTPAAFQAPPGALVILEDVGEPWYRLERALWQLVHGGALDRAAAVCLGTFEDCPPWGDECLEAILAATLAPLGIPLYHGLPVGHGVHNRPWRYGASGQIHQGRLSVAS</sequence>
<dbReference type="Gene3D" id="3.40.50.10740">
    <property type="entry name" value="Class I glutamine amidotransferase-like"/>
    <property type="match status" value="1"/>
</dbReference>
<protein>
    <submittedName>
        <fullName evidence="9">LD-carboxypeptidase</fullName>
    </submittedName>
</protein>
<evidence type="ECO:0000313" key="10">
    <source>
        <dbReference type="Proteomes" id="UP000294823"/>
    </source>
</evidence>
<dbReference type="InterPro" id="IPR040921">
    <property type="entry name" value="Peptidase_S66C"/>
</dbReference>
<keyword evidence="3" id="KW-0645">Protease</keyword>
<dbReference type="PANTHER" id="PTHR30237">
    <property type="entry name" value="MURAMOYLTETRAPEPTIDE CARBOXYPEPTIDASE"/>
    <property type="match status" value="1"/>
</dbReference>
<reference evidence="9 10" key="1">
    <citation type="submission" date="2019-03" db="EMBL/GenBank/DDBJ databases">
        <title>Halomonas marinisediminis sp. nov., a moderately halophilic bacterium isolated from the Bohai Gulf.</title>
        <authorList>
            <person name="Ji X."/>
        </authorList>
    </citation>
    <scope>NUCLEOTIDE SEQUENCE [LARGE SCALE GENOMIC DNA]</scope>
    <source>
        <strain evidence="9 10">204</strain>
    </source>
</reference>
<dbReference type="InterPro" id="IPR029062">
    <property type="entry name" value="Class_I_gatase-like"/>
</dbReference>
<dbReference type="CDD" id="cd07025">
    <property type="entry name" value="Peptidase_S66"/>
    <property type="match status" value="1"/>
</dbReference>